<name>A0A2S0VVT7_9ALTE</name>
<dbReference type="SUPFAM" id="SSF51011">
    <property type="entry name" value="Glycosyl hydrolase domain"/>
    <property type="match status" value="1"/>
</dbReference>
<evidence type="ECO:0000313" key="8">
    <source>
        <dbReference type="EMBL" id="AWB68337.1"/>
    </source>
</evidence>
<accession>A0A2S0VVT7</accession>
<dbReference type="InterPro" id="IPR033453">
    <property type="entry name" value="Glyco_hydro_30_TIM-barrel"/>
</dbReference>
<reference evidence="8 9" key="1">
    <citation type="submission" date="2018-01" db="EMBL/GenBank/DDBJ databases">
        <title>Genome sequence of a Cantenovulum-like bacteria.</title>
        <authorList>
            <person name="Tan W.R."/>
            <person name="Lau N.-S."/>
            <person name="Go F."/>
            <person name="Amirul A.-A.A."/>
        </authorList>
    </citation>
    <scope>NUCLEOTIDE SEQUENCE [LARGE SCALE GENOMIC DNA]</scope>
    <source>
        <strain evidence="8 9">CCB-QB4</strain>
    </source>
</reference>
<evidence type="ECO:0000256" key="2">
    <source>
        <dbReference type="ARBA" id="ARBA00022729"/>
    </source>
</evidence>
<gene>
    <name evidence="8" type="ORF">C2869_18835</name>
</gene>
<keyword evidence="2 5" id="KW-0732">Signal</keyword>
<dbReference type="Gene3D" id="3.20.20.80">
    <property type="entry name" value="Glycosidases"/>
    <property type="match status" value="1"/>
</dbReference>
<dbReference type="Proteomes" id="UP000244441">
    <property type="component" value="Chromosome"/>
</dbReference>
<dbReference type="InterPro" id="IPR017853">
    <property type="entry name" value="GH"/>
</dbReference>
<feature type="domain" description="Glycosyl hydrolase family 30 TIM-barrel" evidence="6">
    <location>
        <begin position="1472"/>
        <end position="1824"/>
    </location>
</feature>
<evidence type="ECO:0000259" key="7">
    <source>
        <dbReference type="Pfam" id="PF17189"/>
    </source>
</evidence>
<evidence type="ECO:0000256" key="5">
    <source>
        <dbReference type="SAM" id="SignalP"/>
    </source>
</evidence>
<evidence type="ECO:0000313" key="9">
    <source>
        <dbReference type="Proteomes" id="UP000244441"/>
    </source>
</evidence>
<evidence type="ECO:0000256" key="4">
    <source>
        <dbReference type="RuleBase" id="RU361188"/>
    </source>
</evidence>
<dbReference type="GO" id="GO:0016020">
    <property type="term" value="C:membrane"/>
    <property type="evidence" value="ECO:0007669"/>
    <property type="project" value="GOC"/>
</dbReference>
<dbReference type="EMBL" id="CP026604">
    <property type="protein sequence ID" value="AWB68337.1"/>
    <property type="molecule type" value="Genomic_DNA"/>
</dbReference>
<keyword evidence="9" id="KW-1185">Reference proteome</keyword>
<evidence type="ECO:0000259" key="6">
    <source>
        <dbReference type="Pfam" id="PF02055"/>
    </source>
</evidence>
<dbReference type="Pfam" id="PF17189">
    <property type="entry name" value="Glyco_hydro_30C"/>
    <property type="match status" value="1"/>
</dbReference>
<feature type="chain" id="PRO_5015558736" description="Glucosylceramidase" evidence="5">
    <location>
        <begin position="19"/>
        <end position="2291"/>
    </location>
</feature>
<feature type="signal peptide" evidence="5">
    <location>
        <begin position="1"/>
        <end position="18"/>
    </location>
</feature>
<dbReference type="OrthoDB" id="9806701at2"/>
<dbReference type="PRINTS" id="PR00843">
    <property type="entry name" value="GLHYDRLASE30"/>
</dbReference>
<feature type="domain" description="Glycosyl hydrolase family 30 beta sandwich" evidence="7">
    <location>
        <begin position="1827"/>
        <end position="1887"/>
    </location>
</feature>
<keyword evidence="4" id="KW-0326">Glycosidase</keyword>
<dbReference type="SUPFAM" id="SSF51445">
    <property type="entry name" value="(Trans)glycosidases"/>
    <property type="match status" value="1"/>
</dbReference>
<evidence type="ECO:0008006" key="10">
    <source>
        <dbReference type="Google" id="ProtNLM"/>
    </source>
</evidence>
<dbReference type="Gene3D" id="1.50.10.140">
    <property type="match status" value="1"/>
</dbReference>
<dbReference type="KEGG" id="cate:C2869_18835"/>
<protein>
    <recommendedName>
        <fullName evidence="10">Glucosylceramidase</fullName>
    </recommendedName>
</protein>
<dbReference type="PANTHER" id="PTHR11069">
    <property type="entry name" value="GLUCOSYLCERAMIDASE"/>
    <property type="match status" value="1"/>
</dbReference>
<dbReference type="GO" id="GO:0004348">
    <property type="term" value="F:glucosylceramidase activity"/>
    <property type="evidence" value="ECO:0007669"/>
    <property type="project" value="InterPro"/>
</dbReference>
<dbReference type="InterPro" id="IPR013780">
    <property type="entry name" value="Glyco_hydro_b"/>
</dbReference>
<sequence length="2291" mass="246767">MFKISCLVFLLVLLSACGGGGGSDSGSGDNGGSGGGGAGGNNDGISLTLADNGSRLPSECQFSNNHIRAFSPVCDLQFDINASATIPTGATVTGQLSVNRGASWQNLATSNNRTFSLNLSALTGEVWVRGLLDNGGTQTTTANSIFQVQVNQLDLGQNLGDFAADRLLSIADNTTFNLTLPQCDDPNGDTVEVEVFRDSQVWFVQQPGAQITLQRADVKEGTRINARCRDVLASSVAQHEKQVDANGSLIISFAATQVDNHAPVVSFEPVTAIRFNGQIRDKQTLQACFNAFDSDGDSLNNSLFYQLDGAALTQLPLTVDCAEITLQDVGGQRLNLVARSSDGVTTTEQQLDLGMIYSDTIRQAQAQNSRCVVGSSAQSVNVRVDADNEFDPFVLQVIDVSDGRVLRELGQQRSATISFACDNIGQTQYVVRNLSRGLSSDSVVYSHSVTSQANQLPQVDISVPTGAVLGQPPAYRDNQLLSVCLHTSDADNDVVTGQLSYQFSQDSGQTPLNLTNNCATVDTDGRGGQTLILYATASDGFATINETRNLGVVHADTIQFPVAQSGSCQLGSVSVTYQVNVQADTEGDPHSLKVLNASDLSLIQNLGAVTTGSFSLPCNNLGTTEFIVANNSRGLQVNSLNYQHVVTQAVNQAPSLTLDISGETYNGRYRDQQNLQVCYTAIDPEQQAVTVNARYSFANDAPVALSLDDNYCGQISTLNRGNQGLALYAEVSDGEVSNSLSSDLGVIYLDTIQVAFTDEVSCFANGSAHTYMVDVTSDIEGDAIALSVFNASDNSLIADMGNQAPFSFSLPCTLVGNTDYYIVNRSRNLGSFSRTYRHAVMDQPNTPPSVVINIENAARYDGLVRDNQTISVCIEETDPDGDNLTTTASYQFSSQTSATNMVLSGGCADINTTGQGGNDLVLNVSVNDGTETVNQSPEFKIHRDTIQYAASASQFCRIGDASRRYAISVPPDLEGDDTSLSIINADTGSVISTFGNASAANFVRSCSSAQTLNFYLQVASRGLTSRSVTYQHIVSNENNTPPSVNLSLTNPERLNGDVRDNQIIEVCLAATDAEDATLATNVFYQFDNEVEQELTLANGCGNIDLTNQGDKTLLLNGFASDGTATSHDTESYRIHSDTINVAVSASGSCRAGDAARQYAVTVGADAEGDSYSVDVFNVTTGAILASLGQVTASNFTLPCDTASAINFAIRTTARGITAESLYYSHVVSDTLNSAPSASSELFNVERVGEQIRDNHTFGICLTGTDPDNDSLTLSANYRYNEDAFTALNLDSQNCSSINTTGQGGNNLMLQIFVNDGQIETTVFESLGEIHTDTIQTAQTVSSECTLGESALRYSVLVPTDTEGDSHNIRVLASDNSLIANLGTANQSEFTLDCTSLGISTFTLVNDSRGLQQTSTEYTHKVNASLTNTVSVWQTNADQSLLLSQTTSQALKVGSGNAPIQIDVSDANEYQAIHAFGATLTDSAASLIHGSANTDAIVSQLFNPNSGIGISGLRYPMAGMSEFVSRVANSYNDRPTGLTDPDLDFFSISADEDFMLPTLQGALLQNPEIDLIATNWSAPGWMKTASNQTLFGGELNPTFYDSYANYFLKFFQAYRGLNIEFDYLSMQNQPHQDTVPGITLNFPSMHWDTSDYVSFMDDHLEEALRRSGFNPGYLVWDGNWTDNNTQNTSDIGTLANSLLNNENYDRFVKGVAWQCYQADDGFADYSQAFALGMPADKLRFLTECSNRVDNRSFGQILAQDVGDMFIGSLRQSVHAIYYASLALDENNGPNQGGCSDCRSVVTIDNSGQMLFNAEYYALGHFSQFVKPGAVRIDSATESGQIETVAFKNSDNSIVLVAVNRSNAELSFDVNWSGQFYNYSLPAYSVATFKWASDNEPIANAQQVSQASELASRTYDLIQEMRIASTGMFRQHYNVTTLQNADISSGATGFGLVALAIAHRMEWSTTAATQGLLALNAINGQVDGFTPDRNSNGMFRARMTSDGSNAQNSDYSVVETAQLLAGAIILRNTIPTEGIREGVDTLLTSVDWTDAIVDADTGEVGLTQSAEGTVLTSQLPYGEQMLIVWLAKNQGERAALDLWDNHYLSGEVFSRYVSDGHFVPANESAVPVSATVHQHNFYLIQEAISSANYRTLMREHAAAEKDYWLNNFAEDSYVWGFGFGENSQATSDPFRDSLVDHPGNYAHAPTIAGFVITDITQLEDFLQWQDNNLALVNNQTTMESIPWRFSQLQPAIAMTKVEMHGVINQLMGLASHPGLLDISFFRNNTAYPPPETD</sequence>
<evidence type="ECO:0000256" key="1">
    <source>
        <dbReference type="ARBA" id="ARBA00005382"/>
    </source>
</evidence>
<evidence type="ECO:0000256" key="3">
    <source>
        <dbReference type="ARBA" id="ARBA00022801"/>
    </source>
</evidence>
<dbReference type="PROSITE" id="PS51257">
    <property type="entry name" value="PROKAR_LIPOPROTEIN"/>
    <property type="match status" value="1"/>
</dbReference>
<dbReference type="InterPro" id="IPR033452">
    <property type="entry name" value="GH30_C"/>
</dbReference>
<proteinExistence type="inferred from homology"/>
<dbReference type="Gene3D" id="2.60.40.1180">
    <property type="entry name" value="Golgi alpha-mannosidase II"/>
    <property type="match status" value="1"/>
</dbReference>
<dbReference type="InterPro" id="IPR001139">
    <property type="entry name" value="Glyco_hydro_30"/>
</dbReference>
<comment type="similarity">
    <text evidence="1 4">Belongs to the glycosyl hydrolase 30 family.</text>
</comment>
<dbReference type="Pfam" id="PF02055">
    <property type="entry name" value="Glyco_hydro_30"/>
    <property type="match status" value="1"/>
</dbReference>
<dbReference type="PANTHER" id="PTHR11069:SF23">
    <property type="entry name" value="LYSOSOMAL ACID GLUCOSYLCERAMIDASE"/>
    <property type="match status" value="1"/>
</dbReference>
<dbReference type="RefSeq" id="WP_108604399.1">
    <property type="nucleotide sequence ID" value="NZ_CP026604.1"/>
</dbReference>
<dbReference type="GO" id="GO:0006680">
    <property type="term" value="P:glucosylceramide catabolic process"/>
    <property type="evidence" value="ECO:0007669"/>
    <property type="project" value="TreeGrafter"/>
</dbReference>
<organism evidence="8 9">
    <name type="scientific">Saccharobesus litoralis</name>
    <dbReference type="NCBI Taxonomy" id="2172099"/>
    <lineage>
        <taxon>Bacteria</taxon>
        <taxon>Pseudomonadati</taxon>
        <taxon>Pseudomonadota</taxon>
        <taxon>Gammaproteobacteria</taxon>
        <taxon>Alteromonadales</taxon>
        <taxon>Alteromonadaceae</taxon>
        <taxon>Saccharobesus</taxon>
    </lineage>
</organism>
<keyword evidence="3 4" id="KW-0378">Hydrolase</keyword>